<dbReference type="InterPro" id="IPR036427">
    <property type="entry name" value="Bromodomain-like_sf"/>
</dbReference>
<dbReference type="GO" id="GO:0003743">
    <property type="term" value="F:translation initiation factor activity"/>
    <property type="evidence" value="ECO:0007669"/>
    <property type="project" value="UniProtKB-KW"/>
</dbReference>
<reference evidence="9 10" key="1">
    <citation type="submission" date="2015-07" db="EMBL/GenBank/DDBJ databases">
        <title>The genome of Pseudoloma neurophilia, a relevant intracellular parasite of the zebrafish.</title>
        <authorList>
            <person name="Ndikumana S."/>
            <person name="Pelin A."/>
            <person name="Sanders J."/>
            <person name="Corradi N."/>
        </authorList>
    </citation>
    <scope>NUCLEOTIDE SEQUENCE [LARGE SCALE GENOMIC DNA]</scope>
    <source>
        <strain evidence="9 10">MK1</strain>
    </source>
</reference>
<dbReference type="PRINTS" id="PR00503">
    <property type="entry name" value="BROMODOMAIN"/>
</dbReference>
<dbReference type="InterPro" id="IPR040240">
    <property type="entry name" value="TAF1"/>
</dbReference>
<evidence type="ECO:0000256" key="6">
    <source>
        <dbReference type="PROSITE-ProRule" id="PRU00035"/>
    </source>
</evidence>
<evidence type="ECO:0000256" key="1">
    <source>
        <dbReference type="ARBA" id="ARBA00004123"/>
    </source>
</evidence>
<dbReference type="VEuPathDB" id="MicrosporidiaDB:M153_13690002889"/>
<feature type="compositionally biased region" description="Acidic residues" evidence="7">
    <location>
        <begin position="945"/>
        <end position="954"/>
    </location>
</feature>
<sequence length="954" mass="112141">TFRIIQNLKILNFKAEKALFLNFFKTMKKEFNPLDLLCTPRPLSYKLLSIKHNVKGELYQYTDYSTRTKRNLPEQYRNTKRIRKRHFEKEVYAQWEKDSEKQKVTEIEEKQTIESIDQESDQFSLENYDVKKDRRFKQGPSVKEPILQDTNTFTYTDEYFDTLGQPVNYVNWEDDIVYDTEHQPEITELGLNDRSNVCKQFITSVFNTTLWEEDIIYDNIKNFNTNTQIWLNDSNLIFSPILNKPQNHSYNISLDKFYNEIKRNKETLGITHSLIGSKMEWPNENSVTFLDTYVNQRNGTIFKNERISSQKEKVIDQQIINLTPSSLISAVTNLITLKDHTLSDRNKVTITEYAEECPIIKQEMGMGSLLVEYEVFEDNKTENELIPENEEAKQLPLKIKLNLNNGSLSEEPFCVKLRENTLCLINNLFKARAYKHKNDGFFLLIFKQEDNCKIKSPDMDKIKGIFNQKIETSIFIREIDELYCIGQTFPSEEVFSPHSRKLNIFCKNRLKQFCFKKINEKKQSYSSRFMVSLNEIDKEFPHFTDGSKKKWLKEYSDLVRENNQTFYKLKGMMDENEIDNLVNAEQMCLYKSMTNFIQFEQNRLLESPWTISKNYLLFKKKSIGIEIENDYTGRGEGISFKQGEVTEVPYEIWEREKDALSREDIVPDDLDKQSMVLPERSFIEQQDNQNHPEPNGNRPYMVITRIIDGEKVVETVYNQAVIDLYLRERENMKEKRAKQQSVLRCGACNEIGHMKTNKTCPLFVSKRKKPSKQKKAKNLLNSIIASVLSKCINLHFSSAFTKPVNVKKFPDYPKIVKEPIDLGIMKSRSKTNMYMTFNQFEENLNLMRMNCVLYNGESHGLSILAGKMVNLAKEARETRGTEIEDLEREIIEEINKTESFDKIEPSQEKQTTENNESHTKISEEGTNFQMTDENQKSDELSNFENELEREMDDV</sequence>
<keyword evidence="10" id="KW-1185">Reference proteome</keyword>
<comment type="caution">
    <text evidence="9">The sequence shown here is derived from an EMBL/GenBank/DDBJ whole genome shotgun (WGS) entry which is preliminary data.</text>
</comment>
<evidence type="ECO:0000256" key="3">
    <source>
        <dbReference type="ARBA" id="ARBA00023117"/>
    </source>
</evidence>
<evidence type="ECO:0000313" key="9">
    <source>
        <dbReference type="EMBL" id="KRH93170.1"/>
    </source>
</evidence>
<name>A0A0R0LUU4_9MICR</name>
<dbReference type="InterPro" id="IPR041670">
    <property type="entry name" value="Znf-CCHC_6"/>
</dbReference>
<feature type="domain" description="Bromo" evidence="8">
    <location>
        <begin position="792"/>
        <end position="862"/>
    </location>
</feature>
<gene>
    <name evidence="9" type="ORF">M153_13690002889</name>
</gene>
<dbReference type="GO" id="GO:0051123">
    <property type="term" value="P:RNA polymerase II preinitiation complex assembly"/>
    <property type="evidence" value="ECO:0007669"/>
    <property type="project" value="TreeGrafter"/>
</dbReference>
<evidence type="ECO:0000256" key="5">
    <source>
        <dbReference type="ARBA" id="ARBA00023242"/>
    </source>
</evidence>
<feature type="region of interest" description="Disordered" evidence="7">
    <location>
        <begin position="897"/>
        <end position="954"/>
    </location>
</feature>
<feature type="non-terminal residue" evidence="9">
    <location>
        <position position="1"/>
    </location>
</feature>
<keyword evidence="4" id="KW-0804">Transcription</keyword>
<dbReference type="SMART" id="SM00297">
    <property type="entry name" value="BROMO"/>
    <property type="match status" value="1"/>
</dbReference>
<dbReference type="EMBL" id="LGUB01000455">
    <property type="protein sequence ID" value="KRH93170.1"/>
    <property type="molecule type" value="Genomic_DNA"/>
</dbReference>
<dbReference type="SUPFAM" id="SSF47370">
    <property type="entry name" value="Bromodomain"/>
    <property type="match status" value="1"/>
</dbReference>
<dbReference type="Pfam" id="PF15288">
    <property type="entry name" value="zf-CCHC_6"/>
    <property type="match status" value="1"/>
</dbReference>
<dbReference type="GO" id="GO:0004402">
    <property type="term" value="F:histone acetyltransferase activity"/>
    <property type="evidence" value="ECO:0007669"/>
    <property type="project" value="InterPro"/>
</dbReference>
<dbReference type="OrthoDB" id="5752at2759"/>
<accession>A0A0R0LUU4</accession>
<comment type="subcellular location">
    <subcellularLocation>
        <location evidence="1">Nucleus</location>
    </subcellularLocation>
</comment>
<evidence type="ECO:0000256" key="4">
    <source>
        <dbReference type="ARBA" id="ARBA00023163"/>
    </source>
</evidence>
<evidence type="ECO:0000256" key="7">
    <source>
        <dbReference type="SAM" id="MobiDB-lite"/>
    </source>
</evidence>
<keyword evidence="3 6" id="KW-0103">Bromodomain</keyword>
<keyword evidence="5" id="KW-0539">Nucleus</keyword>
<dbReference type="GO" id="GO:0017025">
    <property type="term" value="F:TBP-class protein binding"/>
    <property type="evidence" value="ECO:0007669"/>
    <property type="project" value="InterPro"/>
</dbReference>
<dbReference type="GO" id="GO:0005669">
    <property type="term" value="C:transcription factor TFIID complex"/>
    <property type="evidence" value="ECO:0007669"/>
    <property type="project" value="InterPro"/>
</dbReference>
<dbReference type="PANTHER" id="PTHR13900:SF0">
    <property type="entry name" value="TRANSCRIPTION INITIATION FACTOR TFIID SUBUNIT 1"/>
    <property type="match status" value="1"/>
</dbReference>
<proteinExistence type="predicted"/>
<evidence type="ECO:0000256" key="2">
    <source>
        <dbReference type="ARBA" id="ARBA00023015"/>
    </source>
</evidence>
<dbReference type="InterPro" id="IPR001487">
    <property type="entry name" value="Bromodomain"/>
</dbReference>
<dbReference type="PANTHER" id="PTHR13900">
    <property type="entry name" value="TRANSCRIPTION INITIATION FACTOR TFIID"/>
    <property type="match status" value="1"/>
</dbReference>
<keyword evidence="9" id="KW-0648">Protein biosynthesis</keyword>
<feature type="compositionally biased region" description="Basic and acidic residues" evidence="7">
    <location>
        <begin position="897"/>
        <end position="923"/>
    </location>
</feature>
<dbReference type="GO" id="GO:0016251">
    <property type="term" value="F:RNA polymerase II general transcription initiation factor activity"/>
    <property type="evidence" value="ECO:0007669"/>
    <property type="project" value="InterPro"/>
</dbReference>
<keyword evidence="2" id="KW-0805">Transcription regulation</keyword>
<dbReference type="Proteomes" id="UP000051530">
    <property type="component" value="Unassembled WGS sequence"/>
</dbReference>
<keyword evidence="9" id="KW-0396">Initiation factor</keyword>
<dbReference type="Pfam" id="PF12157">
    <property type="entry name" value="DUF3591"/>
    <property type="match status" value="1"/>
</dbReference>
<evidence type="ECO:0000313" key="10">
    <source>
        <dbReference type="Proteomes" id="UP000051530"/>
    </source>
</evidence>
<organism evidence="9 10">
    <name type="scientific">Pseudoloma neurophilia</name>
    <dbReference type="NCBI Taxonomy" id="146866"/>
    <lineage>
        <taxon>Eukaryota</taxon>
        <taxon>Fungi</taxon>
        <taxon>Fungi incertae sedis</taxon>
        <taxon>Microsporidia</taxon>
        <taxon>Pseudoloma</taxon>
    </lineage>
</organism>
<dbReference type="AlphaFoldDB" id="A0A0R0LUU4"/>
<protein>
    <submittedName>
        <fullName evidence="9">Transcription initiation factor TFIID, subunit TAF1</fullName>
    </submittedName>
</protein>
<dbReference type="Gene3D" id="1.20.920.10">
    <property type="entry name" value="Bromodomain-like"/>
    <property type="match status" value="1"/>
</dbReference>
<dbReference type="PROSITE" id="PS50014">
    <property type="entry name" value="BROMODOMAIN_2"/>
    <property type="match status" value="1"/>
</dbReference>
<dbReference type="Pfam" id="PF00439">
    <property type="entry name" value="Bromodomain"/>
    <property type="match status" value="1"/>
</dbReference>
<dbReference type="InterPro" id="IPR022591">
    <property type="entry name" value="TAF1_HAT_dom"/>
</dbReference>
<evidence type="ECO:0000259" key="8">
    <source>
        <dbReference type="PROSITE" id="PS50014"/>
    </source>
</evidence>